<proteinExistence type="predicted"/>
<protein>
    <submittedName>
        <fullName evidence="1">Uncharacterized protein</fullName>
    </submittedName>
</protein>
<dbReference type="Proteomes" id="UP001163603">
    <property type="component" value="Chromosome 4"/>
</dbReference>
<accession>A0ACC0YXM3</accession>
<sequence>MHQNPNSTNNPGPGANNNKSYTSQPWWRGIGHDGFRQDMLGETMTDITAAEQRANGDSGSKTSKSQVKGGSDKGTEVNKETQVIAMSQSDGKFGEQHPQQYTASIVHQPVGEYFMPPTQLERVGHNIVISHSPHKCICAFSSADAWAIDYIVVLSDFLCMLFACASYPFSDSYYGGVVPACGPQALVHSHCVGVHQARMALPLEMAEEPVYVNAKQYHGILRRRQIRAKAELEKKLIKVRKPYLHESRHLHAMRRARGCGGRFLNTKKGDAHASNASHDNGTNPTVTVSTHPSNSTSSGSIFPQNTRSGDSSIGQMQPQHTYSDSNGNGCYPQHQGFQLFRFNPLSDDSVKRGDFSGKKSERIVVNGARNRALTIK</sequence>
<evidence type="ECO:0000313" key="1">
    <source>
        <dbReference type="EMBL" id="KAJ0042227.1"/>
    </source>
</evidence>
<evidence type="ECO:0000313" key="2">
    <source>
        <dbReference type="Proteomes" id="UP001163603"/>
    </source>
</evidence>
<dbReference type="EMBL" id="CM047739">
    <property type="protein sequence ID" value="KAJ0042227.1"/>
    <property type="molecule type" value="Genomic_DNA"/>
</dbReference>
<name>A0ACC0YXM3_9ROSI</name>
<gene>
    <name evidence="1" type="ORF">Pint_17923</name>
</gene>
<keyword evidence="2" id="KW-1185">Reference proteome</keyword>
<reference evidence="2" key="1">
    <citation type="journal article" date="2023" name="G3 (Bethesda)">
        <title>Genome assembly and association tests identify interacting loci associated with vigor, precocity, and sex in interspecific pistachio rootstocks.</title>
        <authorList>
            <person name="Palmer W."/>
            <person name="Jacygrad E."/>
            <person name="Sagayaradj S."/>
            <person name="Cavanaugh K."/>
            <person name="Han R."/>
            <person name="Bertier L."/>
            <person name="Beede B."/>
            <person name="Kafkas S."/>
            <person name="Golino D."/>
            <person name="Preece J."/>
            <person name="Michelmore R."/>
        </authorList>
    </citation>
    <scope>NUCLEOTIDE SEQUENCE [LARGE SCALE GENOMIC DNA]</scope>
</reference>
<comment type="caution">
    <text evidence="1">The sequence shown here is derived from an EMBL/GenBank/DDBJ whole genome shotgun (WGS) entry which is preliminary data.</text>
</comment>
<organism evidence="1 2">
    <name type="scientific">Pistacia integerrima</name>
    <dbReference type="NCBI Taxonomy" id="434235"/>
    <lineage>
        <taxon>Eukaryota</taxon>
        <taxon>Viridiplantae</taxon>
        <taxon>Streptophyta</taxon>
        <taxon>Embryophyta</taxon>
        <taxon>Tracheophyta</taxon>
        <taxon>Spermatophyta</taxon>
        <taxon>Magnoliopsida</taxon>
        <taxon>eudicotyledons</taxon>
        <taxon>Gunneridae</taxon>
        <taxon>Pentapetalae</taxon>
        <taxon>rosids</taxon>
        <taxon>malvids</taxon>
        <taxon>Sapindales</taxon>
        <taxon>Anacardiaceae</taxon>
        <taxon>Pistacia</taxon>
    </lineage>
</organism>